<dbReference type="InterPro" id="IPR013766">
    <property type="entry name" value="Thioredoxin_domain"/>
</dbReference>
<keyword evidence="2 5" id="KW-0575">Peroxidase</keyword>
<organism evidence="7 8">
    <name type="scientific">Tibeticola sediminis</name>
    <dbReference type="NCBI Taxonomy" id="1917811"/>
    <lineage>
        <taxon>Bacteria</taxon>
        <taxon>Pseudomonadati</taxon>
        <taxon>Pseudomonadota</taxon>
        <taxon>Betaproteobacteria</taxon>
        <taxon>Burkholderiales</taxon>
        <taxon>Comamonadaceae</taxon>
        <taxon>Tibeticola</taxon>
    </lineage>
</organism>
<dbReference type="InterPro" id="IPR036249">
    <property type="entry name" value="Thioredoxin-like_sf"/>
</dbReference>
<feature type="active site" evidence="4">
    <location>
        <position position="36"/>
    </location>
</feature>
<name>A0A3N4VHB0_9BURK</name>
<evidence type="ECO:0000256" key="2">
    <source>
        <dbReference type="ARBA" id="ARBA00022559"/>
    </source>
</evidence>
<dbReference type="SUPFAM" id="SSF52833">
    <property type="entry name" value="Thioredoxin-like"/>
    <property type="match status" value="1"/>
</dbReference>
<dbReference type="OrthoDB" id="9785502at2"/>
<dbReference type="EMBL" id="RKQL01000001">
    <property type="protein sequence ID" value="RPE72334.1"/>
    <property type="molecule type" value="Genomic_DNA"/>
</dbReference>
<evidence type="ECO:0000313" key="8">
    <source>
        <dbReference type="Proteomes" id="UP000272193"/>
    </source>
</evidence>
<evidence type="ECO:0000256" key="3">
    <source>
        <dbReference type="ARBA" id="ARBA00023002"/>
    </source>
</evidence>
<sequence length="161" mass="17649">MTKLTDFEVESINGERIPLSRYAGQVVLVVNTASACGFTPQFAGLQRLYEKYGPKGFVVLGFPCNQFGGQDPGSAEEIATFCTRNFGVTFPMMAKVEVNGPNAHPLFEWLKEQAPGLLGSRAIKWNFTKFLVGKDGQVIRRYAPTDAPETLERDIEAALAA</sequence>
<dbReference type="PRINTS" id="PR01011">
    <property type="entry name" value="GLUTPROXDASE"/>
</dbReference>
<keyword evidence="8" id="KW-1185">Reference proteome</keyword>
<evidence type="ECO:0000256" key="4">
    <source>
        <dbReference type="PIRSR" id="PIRSR000303-1"/>
    </source>
</evidence>
<dbReference type="GO" id="GO:0034599">
    <property type="term" value="P:cellular response to oxidative stress"/>
    <property type="evidence" value="ECO:0007669"/>
    <property type="project" value="TreeGrafter"/>
</dbReference>
<dbReference type="GO" id="GO:0004601">
    <property type="term" value="F:peroxidase activity"/>
    <property type="evidence" value="ECO:0007669"/>
    <property type="project" value="UniProtKB-KW"/>
</dbReference>
<evidence type="ECO:0000313" key="7">
    <source>
        <dbReference type="EMBL" id="RPE72334.1"/>
    </source>
</evidence>
<dbReference type="PROSITE" id="PS00763">
    <property type="entry name" value="GLUTATHIONE_PEROXID_2"/>
    <property type="match status" value="1"/>
</dbReference>
<feature type="domain" description="Thioredoxin" evidence="6">
    <location>
        <begin position="1"/>
        <end position="160"/>
    </location>
</feature>
<dbReference type="Gene3D" id="3.40.30.10">
    <property type="entry name" value="Glutaredoxin"/>
    <property type="match status" value="1"/>
</dbReference>
<evidence type="ECO:0000256" key="5">
    <source>
        <dbReference type="RuleBase" id="RU000499"/>
    </source>
</evidence>
<evidence type="ECO:0000256" key="1">
    <source>
        <dbReference type="ARBA" id="ARBA00006926"/>
    </source>
</evidence>
<accession>A0A3N4VHB0</accession>
<dbReference type="InterPro" id="IPR000889">
    <property type="entry name" value="Glutathione_peroxidase"/>
</dbReference>
<dbReference type="CDD" id="cd00340">
    <property type="entry name" value="GSH_Peroxidase"/>
    <property type="match status" value="1"/>
</dbReference>
<dbReference type="PROSITE" id="PS00460">
    <property type="entry name" value="GLUTATHIONE_PEROXID_1"/>
    <property type="match status" value="1"/>
</dbReference>
<gene>
    <name evidence="7" type="ORF">EDC62_0022</name>
</gene>
<dbReference type="PIRSF" id="PIRSF000303">
    <property type="entry name" value="Glutathion_perox"/>
    <property type="match status" value="1"/>
</dbReference>
<dbReference type="InterPro" id="IPR029760">
    <property type="entry name" value="GPX_CS"/>
</dbReference>
<dbReference type="RefSeq" id="WP_124219140.1">
    <property type="nucleotide sequence ID" value="NZ_RKQL01000001.1"/>
</dbReference>
<keyword evidence="3 5" id="KW-0560">Oxidoreductase</keyword>
<dbReference type="Proteomes" id="UP000272193">
    <property type="component" value="Unassembled WGS sequence"/>
</dbReference>
<dbReference type="PANTHER" id="PTHR11592:SF78">
    <property type="entry name" value="GLUTATHIONE PEROXIDASE"/>
    <property type="match status" value="1"/>
</dbReference>
<dbReference type="PROSITE" id="PS51355">
    <property type="entry name" value="GLUTATHIONE_PEROXID_3"/>
    <property type="match status" value="1"/>
</dbReference>
<comment type="caution">
    <text evidence="7">The sequence shown here is derived from an EMBL/GenBank/DDBJ whole genome shotgun (WGS) entry which is preliminary data.</text>
</comment>
<dbReference type="Pfam" id="PF00255">
    <property type="entry name" value="GSHPx"/>
    <property type="match status" value="1"/>
</dbReference>
<protein>
    <recommendedName>
        <fullName evidence="5">Glutathione peroxidase</fullName>
    </recommendedName>
</protein>
<proteinExistence type="inferred from homology"/>
<evidence type="ECO:0000259" key="6">
    <source>
        <dbReference type="PROSITE" id="PS51352"/>
    </source>
</evidence>
<dbReference type="PANTHER" id="PTHR11592">
    <property type="entry name" value="GLUTATHIONE PEROXIDASE"/>
    <property type="match status" value="1"/>
</dbReference>
<dbReference type="FunFam" id="3.40.30.10:FF:000010">
    <property type="entry name" value="Glutathione peroxidase"/>
    <property type="match status" value="1"/>
</dbReference>
<dbReference type="PROSITE" id="PS51352">
    <property type="entry name" value="THIOREDOXIN_2"/>
    <property type="match status" value="1"/>
</dbReference>
<dbReference type="AlphaFoldDB" id="A0A3N4VHB0"/>
<dbReference type="InterPro" id="IPR029759">
    <property type="entry name" value="GPX_AS"/>
</dbReference>
<comment type="similarity">
    <text evidence="1 5">Belongs to the glutathione peroxidase family.</text>
</comment>
<reference evidence="7 8" key="1">
    <citation type="submission" date="2018-11" db="EMBL/GenBank/DDBJ databases">
        <title>Genomic Encyclopedia of Type Strains, Phase IV (KMG-IV): sequencing the most valuable type-strain genomes for metagenomic binning, comparative biology and taxonomic classification.</title>
        <authorList>
            <person name="Goeker M."/>
        </authorList>
    </citation>
    <scope>NUCLEOTIDE SEQUENCE [LARGE SCALE GENOMIC DNA]</scope>
    <source>
        <strain evidence="7 8">DSM 101684</strain>
    </source>
</reference>